<dbReference type="EMBL" id="CASHTH010003147">
    <property type="protein sequence ID" value="CAI8040878.1"/>
    <property type="molecule type" value="Genomic_DNA"/>
</dbReference>
<dbReference type="SUPFAM" id="SSF55035">
    <property type="entry name" value="NAD-binding domain of HMG-CoA reductase"/>
    <property type="match status" value="1"/>
</dbReference>
<dbReference type="PANTHER" id="PTHR10572">
    <property type="entry name" value="3-HYDROXY-3-METHYLGLUTARYL-COENZYME A REDUCTASE"/>
    <property type="match status" value="1"/>
</dbReference>
<dbReference type="AlphaFoldDB" id="A0AA35T4K3"/>
<comment type="pathway">
    <text evidence="1">Metabolic intermediate biosynthesis; (R)-mevalonate biosynthesis; (R)-mevalonate from acetyl-CoA: step 3/3.</text>
</comment>
<dbReference type="PROSITE" id="PS50065">
    <property type="entry name" value="HMG_COA_REDUCTASE_4"/>
    <property type="match status" value="1"/>
</dbReference>
<comment type="similarity">
    <text evidence="2">Belongs to the HMG-CoA reductase family.</text>
</comment>
<comment type="caution">
    <text evidence="5">The sequence shown here is derived from an EMBL/GenBank/DDBJ whole genome shotgun (WGS) entry which is preliminary data.</text>
</comment>
<dbReference type="GO" id="GO:0015936">
    <property type="term" value="P:coenzyme A metabolic process"/>
    <property type="evidence" value="ECO:0007669"/>
    <property type="project" value="InterPro"/>
</dbReference>
<evidence type="ECO:0000256" key="2">
    <source>
        <dbReference type="ARBA" id="ARBA00007661"/>
    </source>
</evidence>
<dbReference type="PROSITE" id="PS00318">
    <property type="entry name" value="HMG_COA_REDUCTASE_2"/>
    <property type="match status" value="1"/>
</dbReference>
<dbReference type="Gene3D" id="3.30.70.420">
    <property type="entry name" value="Hydroxymethylglutaryl-CoA reductase, class I/II, NAD/NADP-binding domain"/>
    <property type="match status" value="1"/>
</dbReference>
<dbReference type="PANTHER" id="PTHR10572:SF24">
    <property type="entry name" value="3-HYDROXY-3-METHYLGLUTARYL-COENZYME A REDUCTASE"/>
    <property type="match status" value="1"/>
</dbReference>
<reference evidence="5" key="1">
    <citation type="submission" date="2023-03" db="EMBL/GenBank/DDBJ databases">
        <authorList>
            <person name="Steffen K."/>
            <person name="Cardenas P."/>
        </authorList>
    </citation>
    <scope>NUCLEOTIDE SEQUENCE</scope>
</reference>
<gene>
    <name evidence="5" type="ORF">GBAR_LOCUS22729</name>
</gene>
<keyword evidence="4" id="KW-0560">Oxidoreductase</keyword>
<dbReference type="InterPro" id="IPR023074">
    <property type="entry name" value="HMG_CoA_Rdtase_cat_sf"/>
</dbReference>
<organism evidence="5 6">
    <name type="scientific">Geodia barretti</name>
    <name type="common">Barrett's horny sponge</name>
    <dbReference type="NCBI Taxonomy" id="519541"/>
    <lineage>
        <taxon>Eukaryota</taxon>
        <taxon>Metazoa</taxon>
        <taxon>Porifera</taxon>
        <taxon>Demospongiae</taxon>
        <taxon>Heteroscleromorpha</taxon>
        <taxon>Tetractinellida</taxon>
        <taxon>Astrophorina</taxon>
        <taxon>Geodiidae</taxon>
        <taxon>Geodia</taxon>
    </lineage>
</organism>
<evidence type="ECO:0000256" key="1">
    <source>
        <dbReference type="ARBA" id="ARBA00005084"/>
    </source>
</evidence>
<protein>
    <recommendedName>
        <fullName evidence="3">hydroxymethylglutaryl-CoA reductase (NADPH)</fullName>
        <ecNumber evidence="3">1.1.1.34</ecNumber>
    </recommendedName>
</protein>
<dbReference type="InterPro" id="IPR009023">
    <property type="entry name" value="HMG_CoA_Rdtase_NAD(P)-bd_sf"/>
</dbReference>
<dbReference type="InterPro" id="IPR009029">
    <property type="entry name" value="HMG_CoA_Rdtase_sub-bd_dom_sf"/>
</dbReference>
<dbReference type="Gene3D" id="3.90.770.10">
    <property type="entry name" value="3-hydroxy-3-methylglutaryl-coenzyme A Reductase, Chain A, domain 2"/>
    <property type="match status" value="1"/>
</dbReference>
<dbReference type="InterPro" id="IPR023076">
    <property type="entry name" value="HMG_CoA_Rdtase_CS"/>
</dbReference>
<dbReference type="Pfam" id="PF00368">
    <property type="entry name" value="HMG-CoA_red"/>
    <property type="match status" value="1"/>
</dbReference>
<evidence type="ECO:0000313" key="6">
    <source>
        <dbReference type="Proteomes" id="UP001174909"/>
    </source>
</evidence>
<sequence length="512" mass="55855">MEKKTVVAEDDRDPYGHPRVPYRGHYDRRRCDLRRGWVERFASCSLEHVGGWWDGEGEDDSRSCFGLKGNIENPIGLAKIPLAAAGPLLVRGRNVNGYVLVPCATTEGALVASITRGAAALTRAGGVFTLPSEKYMNRAPCFVCRNAAESEQVWQWLVKHKENLQEQVRQYSQHTVLESLMPFRQGRTLVVRFNFTTGDASGQNMVTTATWHVCKWALEQIKKDLPDVCVTDFIVESSASGDKQSAASMLVLPRGVHVQAEAWIPESVLQSTLKVDLQAFLATYNRMQEGQVQLGALGSTINVGNLLAAVFIATGQDPASITECAHGLLIVRPATKQEIETQGMTRGDPRVGVGEGVTYSGVYASLILPGLVIGTVGGGTQLATQKECLSMMGCYGKDGVFRLAEIIAGFALGLDLSLISAIASGQFATAHEKLGRNRPTSGLREEHLVPQLFQDIVGERGTVENWTSFGVNTGNSILSELTKRELSKKVGHFGFKVTYRTRDASPDRLQWS</sequence>
<dbReference type="Proteomes" id="UP001174909">
    <property type="component" value="Unassembled WGS sequence"/>
</dbReference>
<dbReference type="InterPro" id="IPR002202">
    <property type="entry name" value="HMG_CoA_Rdtase"/>
</dbReference>
<evidence type="ECO:0000256" key="4">
    <source>
        <dbReference type="ARBA" id="ARBA00023002"/>
    </source>
</evidence>
<proteinExistence type="inferred from homology"/>
<name>A0AA35T4K3_GEOBA</name>
<evidence type="ECO:0000313" key="5">
    <source>
        <dbReference type="EMBL" id="CAI8040878.1"/>
    </source>
</evidence>
<dbReference type="SUPFAM" id="SSF56542">
    <property type="entry name" value="Substrate-binding domain of HMG-CoA reductase"/>
    <property type="match status" value="1"/>
</dbReference>
<accession>A0AA35T4K3</accession>
<evidence type="ECO:0000256" key="3">
    <source>
        <dbReference type="ARBA" id="ARBA00012999"/>
    </source>
</evidence>
<keyword evidence="6" id="KW-1185">Reference proteome</keyword>
<dbReference type="PRINTS" id="PR00071">
    <property type="entry name" value="HMGCOARDTASE"/>
</dbReference>
<dbReference type="EC" id="1.1.1.34" evidence="3"/>
<dbReference type="GO" id="GO:0004420">
    <property type="term" value="F:hydroxymethylglutaryl-CoA reductase (NADPH) activity"/>
    <property type="evidence" value="ECO:0007669"/>
    <property type="project" value="UniProtKB-EC"/>
</dbReference>